<accession>A0A1Y5Y1B0</accession>
<reference evidence="3 4" key="1">
    <citation type="submission" date="2017-04" db="EMBL/GenBank/DDBJ databases">
        <authorList>
            <person name="Afonso C.L."/>
            <person name="Miller P.J."/>
            <person name="Scott M.A."/>
            <person name="Spackman E."/>
            <person name="Goraichik I."/>
            <person name="Dimitrov K.M."/>
            <person name="Suarez D.L."/>
            <person name="Swayne D.E."/>
        </authorList>
    </citation>
    <scope>NUCLEOTIDE SEQUENCE [LARGE SCALE GENOMIC DNA]</scope>
    <source>
        <strain evidence="3 4">DSM 43828</strain>
    </source>
</reference>
<dbReference type="AlphaFoldDB" id="A0A1Y5Y1B0"/>
<evidence type="ECO:0000313" key="3">
    <source>
        <dbReference type="EMBL" id="SMD22867.1"/>
    </source>
</evidence>
<dbReference type="InterPro" id="IPR058663">
    <property type="entry name" value="PucR-like_N"/>
</dbReference>
<gene>
    <name evidence="3" type="ORF">SAMN05661093_07669</name>
</gene>
<dbReference type="Gene3D" id="1.10.10.2840">
    <property type="entry name" value="PucR C-terminal helix-turn-helix domain"/>
    <property type="match status" value="1"/>
</dbReference>
<dbReference type="Proteomes" id="UP000192674">
    <property type="component" value="Unassembled WGS sequence"/>
</dbReference>
<sequence>MPDPAQGDNLPWEALPASVASWLRPEIPRVAAEMIDTIRSEVPAYNRPLEGAFGVGLRLGVEQALRQFVELIDNPDSPQEHNAKIYRRLGRGEWYEGRSLDALQAAYRVGARVAWRQYANVARRAGFSADVTGILAEAVFTHINDIAAESVKGYADAQAAAATTWQRSRERLLAQLMSAAPVSWTTVEDLARHAKWSLPGTAACVAIDEAPGELPTLPHTILASMDDTEPYLLVPEPDAQRHETTLRRVLRERTAVVGLTVPIADVRYSLLWARQTLQLVHNGAIPRKPLIYCTEHLSDLLLLNDERLAQQVSDRTMQAFKDMTPMQRERLESTLLAWLTSTGRSAPEVATLLGIHPQTVRYRMHQLTQLFGDRLNDPDFRFETEAALRARALLNGTS</sequence>
<dbReference type="PANTHER" id="PTHR33744:SF1">
    <property type="entry name" value="DNA-BINDING TRANSCRIPTIONAL ACTIVATOR ADER"/>
    <property type="match status" value="1"/>
</dbReference>
<feature type="domain" description="PucR C-terminal helix-turn-helix" evidence="1">
    <location>
        <begin position="333"/>
        <end position="390"/>
    </location>
</feature>
<dbReference type="InterPro" id="IPR042070">
    <property type="entry name" value="PucR_C-HTH_sf"/>
</dbReference>
<feature type="domain" description="PucR-like N-terminal" evidence="2">
    <location>
        <begin position="12"/>
        <end position="176"/>
    </location>
</feature>
<evidence type="ECO:0000259" key="1">
    <source>
        <dbReference type="Pfam" id="PF13556"/>
    </source>
</evidence>
<protein>
    <submittedName>
        <fullName evidence="3">PucR C-terminal helix-turn-helix domain-containing protein</fullName>
    </submittedName>
</protein>
<evidence type="ECO:0000259" key="2">
    <source>
        <dbReference type="Pfam" id="PF25906"/>
    </source>
</evidence>
<dbReference type="InterPro" id="IPR051448">
    <property type="entry name" value="CdaR-like_regulators"/>
</dbReference>
<organism evidence="3 4">
    <name type="scientific">Kibdelosporangium aridum</name>
    <dbReference type="NCBI Taxonomy" id="2030"/>
    <lineage>
        <taxon>Bacteria</taxon>
        <taxon>Bacillati</taxon>
        <taxon>Actinomycetota</taxon>
        <taxon>Actinomycetes</taxon>
        <taxon>Pseudonocardiales</taxon>
        <taxon>Pseudonocardiaceae</taxon>
        <taxon>Kibdelosporangium</taxon>
    </lineage>
</organism>
<name>A0A1Y5Y1B0_KIBAR</name>
<dbReference type="EMBL" id="FWXV01000008">
    <property type="protein sequence ID" value="SMD22867.1"/>
    <property type="molecule type" value="Genomic_DNA"/>
</dbReference>
<dbReference type="Pfam" id="PF25906">
    <property type="entry name" value="PucR-like_N"/>
    <property type="match status" value="1"/>
</dbReference>
<dbReference type="Pfam" id="PF13556">
    <property type="entry name" value="HTH_30"/>
    <property type="match status" value="1"/>
</dbReference>
<dbReference type="InterPro" id="IPR025736">
    <property type="entry name" value="PucR_C-HTH_dom"/>
</dbReference>
<proteinExistence type="predicted"/>
<evidence type="ECO:0000313" key="4">
    <source>
        <dbReference type="Proteomes" id="UP000192674"/>
    </source>
</evidence>
<dbReference type="PANTHER" id="PTHR33744">
    <property type="entry name" value="CARBOHYDRATE DIACID REGULATOR"/>
    <property type="match status" value="1"/>
</dbReference>
<keyword evidence="4" id="KW-1185">Reference proteome</keyword>